<protein>
    <recommendedName>
        <fullName evidence="6">Cutinase</fullName>
    </recommendedName>
</protein>
<feature type="signal peptide" evidence="3">
    <location>
        <begin position="1"/>
        <end position="19"/>
    </location>
</feature>
<evidence type="ECO:0000256" key="2">
    <source>
        <dbReference type="ARBA" id="ARBA00023157"/>
    </source>
</evidence>
<dbReference type="SMART" id="SM01110">
    <property type="entry name" value="Cutinase"/>
    <property type="match status" value="1"/>
</dbReference>
<dbReference type="EMBL" id="JADGJD010001518">
    <property type="protein sequence ID" value="KAJ3040964.1"/>
    <property type="molecule type" value="Genomic_DNA"/>
</dbReference>
<proteinExistence type="predicted"/>
<reference evidence="4" key="1">
    <citation type="submission" date="2020-05" db="EMBL/GenBank/DDBJ databases">
        <title>Phylogenomic resolution of chytrid fungi.</title>
        <authorList>
            <person name="Stajich J.E."/>
            <person name="Amses K."/>
            <person name="Simmons R."/>
            <person name="Seto K."/>
            <person name="Myers J."/>
            <person name="Bonds A."/>
            <person name="Quandt C.A."/>
            <person name="Barry K."/>
            <person name="Liu P."/>
            <person name="Grigoriev I."/>
            <person name="Longcore J.E."/>
            <person name="James T.Y."/>
        </authorList>
    </citation>
    <scope>NUCLEOTIDE SEQUENCE</scope>
    <source>
        <strain evidence="4">JEL0318</strain>
    </source>
</reference>
<dbReference type="InterPro" id="IPR000675">
    <property type="entry name" value="Cutinase/axe"/>
</dbReference>
<feature type="non-terminal residue" evidence="4">
    <location>
        <position position="1"/>
    </location>
</feature>
<dbReference type="Gene3D" id="3.40.50.1820">
    <property type="entry name" value="alpha/beta hydrolase"/>
    <property type="match status" value="1"/>
</dbReference>
<comment type="caution">
    <text evidence="4">The sequence shown here is derived from an EMBL/GenBank/DDBJ whole genome shotgun (WGS) entry which is preliminary data.</text>
</comment>
<keyword evidence="2" id="KW-1015">Disulfide bond</keyword>
<dbReference type="PANTHER" id="PTHR33630:SF13">
    <property type="entry name" value="ACETYLXYLAN ESTERASE"/>
    <property type="match status" value="1"/>
</dbReference>
<dbReference type="InterPro" id="IPR029058">
    <property type="entry name" value="AB_hydrolase_fold"/>
</dbReference>
<gene>
    <name evidence="4" type="ORF">HK097_002413</name>
</gene>
<keyword evidence="1" id="KW-0378">Hydrolase</keyword>
<dbReference type="SUPFAM" id="SSF53474">
    <property type="entry name" value="alpha/beta-Hydrolases"/>
    <property type="match status" value="1"/>
</dbReference>
<dbReference type="Pfam" id="PF01083">
    <property type="entry name" value="Cutinase"/>
    <property type="match status" value="1"/>
</dbReference>
<sequence length="223" mass="22793">MTKLLTASVVLAAASGVLAQSCPPVQVYGARETTVSPGYGSSGTLVNQVVSAYPGAQSAAITYPACGGQSSCGGIAYNDSANQGTNNVASTVNSFNQRCPNSQIVLIGYSQGGQIMDQAYCNGLFSAGAANQIKAVIEFGAPTFVAGLSYNVGTCSAQGFAARPRGFQCRNSGTKIQSYCDSRDPYCCTGNDQNVHQGYQGQFGSQALAFIKARVTSGGGSTP</sequence>
<dbReference type="GO" id="GO:0052689">
    <property type="term" value="F:carboxylic ester hydrolase activity"/>
    <property type="evidence" value="ECO:0007669"/>
    <property type="project" value="UniProtKB-ARBA"/>
</dbReference>
<keyword evidence="3" id="KW-0732">Signal</keyword>
<feature type="chain" id="PRO_5042261161" description="Cutinase" evidence="3">
    <location>
        <begin position="20"/>
        <end position="223"/>
    </location>
</feature>
<dbReference type="AlphaFoldDB" id="A0AAD5X0P1"/>
<dbReference type="Proteomes" id="UP001212841">
    <property type="component" value="Unassembled WGS sequence"/>
</dbReference>
<organism evidence="4 5">
    <name type="scientific">Rhizophlyctis rosea</name>
    <dbReference type="NCBI Taxonomy" id="64517"/>
    <lineage>
        <taxon>Eukaryota</taxon>
        <taxon>Fungi</taxon>
        <taxon>Fungi incertae sedis</taxon>
        <taxon>Chytridiomycota</taxon>
        <taxon>Chytridiomycota incertae sedis</taxon>
        <taxon>Chytridiomycetes</taxon>
        <taxon>Rhizophlyctidales</taxon>
        <taxon>Rhizophlyctidaceae</taxon>
        <taxon>Rhizophlyctis</taxon>
    </lineage>
</organism>
<accession>A0AAD5X0P1</accession>
<dbReference type="PANTHER" id="PTHR33630">
    <property type="entry name" value="CUTINASE RV1984C-RELATED-RELATED"/>
    <property type="match status" value="1"/>
</dbReference>
<dbReference type="PROSITE" id="PS51257">
    <property type="entry name" value="PROKAR_LIPOPROTEIN"/>
    <property type="match status" value="1"/>
</dbReference>
<keyword evidence="5" id="KW-1185">Reference proteome</keyword>
<evidence type="ECO:0000313" key="5">
    <source>
        <dbReference type="Proteomes" id="UP001212841"/>
    </source>
</evidence>
<evidence type="ECO:0000313" key="4">
    <source>
        <dbReference type="EMBL" id="KAJ3040964.1"/>
    </source>
</evidence>
<evidence type="ECO:0000256" key="1">
    <source>
        <dbReference type="ARBA" id="ARBA00022801"/>
    </source>
</evidence>
<evidence type="ECO:0000256" key="3">
    <source>
        <dbReference type="SAM" id="SignalP"/>
    </source>
</evidence>
<evidence type="ECO:0008006" key="6">
    <source>
        <dbReference type="Google" id="ProtNLM"/>
    </source>
</evidence>
<name>A0AAD5X0P1_9FUNG</name>